<dbReference type="GO" id="GO:0005524">
    <property type="term" value="F:ATP binding"/>
    <property type="evidence" value="ECO:0007669"/>
    <property type="project" value="UniProtKB-KW"/>
</dbReference>
<dbReference type="EMBL" id="AWQS01000054">
    <property type="protein sequence ID" value="EWT06318.1"/>
    <property type="molecule type" value="Genomic_DNA"/>
</dbReference>
<evidence type="ECO:0000259" key="6">
    <source>
        <dbReference type="PROSITE" id="PS51206"/>
    </source>
</evidence>
<dbReference type="Pfam" id="PF03288">
    <property type="entry name" value="Pox_D5"/>
    <property type="match status" value="1"/>
</dbReference>
<dbReference type="AlphaFoldDB" id="W9GNB0"/>
<keyword evidence="2" id="KW-0378">Hydrolase</keyword>
<dbReference type="SUPFAM" id="SSF52540">
    <property type="entry name" value="P-loop containing nucleoside triphosphate hydrolases"/>
    <property type="match status" value="1"/>
</dbReference>
<gene>
    <name evidence="7" type="ORF">N864_22630</name>
</gene>
<dbReference type="Pfam" id="PF19263">
    <property type="entry name" value="DUF5906"/>
    <property type="match status" value="1"/>
</dbReference>
<keyword evidence="3" id="KW-0347">Helicase</keyword>
<dbReference type="Pfam" id="PF08706">
    <property type="entry name" value="D5_N"/>
    <property type="match status" value="1"/>
</dbReference>
<dbReference type="InterPro" id="IPR004968">
    <property type="entry name" value="DNA_primase/NTPase_C"/>
</dbReference>
<dbReference type="InterPro" id="IPR014015">
    <property type="entry name" value="Helicase_SF3_DNA-vir"/>
</dbReference>
<dbReference type="GO" id="GO:0004386">
    <property type="term" value="F:helicase activity"/>
    <property type="evidence" value="ECO:0007669"/>
    <property type="project" value="UniProtKB-KW"/>
</dbReference>
<evidence type="ECO:0000256" key="3">
    <source>
        <dbReference type="ARBA" id="ARBA00022806"/>
    </source>
</evidence>
<name>W9GNB0_9MICO</name>
<dbReference type="Gene3D" id="3.40.50.300">
    <property type="entry name" value="P-loop containing nucleotide triphosphate hydrolases"/>
    <property type="match status" value="1"/>
</dbReference>
<organism evidence="7 8">
    <name type="scientific">Intrasporangium chromatireducens Q5-1</name>
    <dbReference type="NCBI Taxonomy" id="584657"/>
    <lineage>
        <taxon>Bacteria</taxon>
        <taxon>Bacillati</taxon>
        <taxon>Actinomycetota</taxon>
        <taxon>Actinomycetes</taxon>
        <taxon>Micrococcales</taxon>
        <taxon>Intrasporangiaceae</taxon>
        <taxon>Intrasporangium</taxon>
    </lineage>
</organism>
<evidence type="ECO:0000313" key="8">
    <source>
        <dbReference type="Proteomes" id="UP000019494"/>
    </source>
</evidence>
<proteinExistence type="predicted"/>
<feature type="region of interest" description="Disordered" evidence="5">
    <location>
        <begin position="1"/>
        <end position="28"/>
    </location>
</feature>
<dbReference type="PROSITE" id="PS51206">
    <property type="entry name" value="SF3_HELICASE_1"/>
    <property type="match status" value="1"/>
</dbReference>
<dbReference type="GO" id="GO:0016787">
    <property type="term" value="F:hydrolase activity"/>
    <property type="evidence" value="ECO:0007669"/>
    <property type="project" value="UniProtKB-KW"/>
</dbReference>
<sequence length="468" mass="51400">MTTYDTTHATADQYDEDGRPVSGSGEQHSGQVRMAYRLAASHADRLLHVHGIGWHYFDGQRWAEDDKGRARRAVLEVLRDALADSIADKQLRSDVARCESASGVAGVLEIAAALVEFAATVRDLDADPYLLNCANGTLDLRTRAVRPHDPRDRLTKVTRGAYDPDADTSVWDAFLASVLPDEAERDYLRRVIGQSVYGRVREHLFPVLIGTGANGKGTAYGAITNAMGDYAAVINPELLMVRERGGIGGPEMMTLLGARLVIGSETEEGRKLDEATMKRLTGGDELTARRLYREPVSWQPSHQLVYVTNALPKVKGNDPAVWRRIRVVPFDVVVPPEDRDPTLPETLALHADAVLSWVIAGHFDYEDNGGMREPASVVRATGDYRADSDAVARFVAEECETGPHVHVTTRELYGAWQRWAVSDGAEPMSERAFAKELDRLGYEARKTRAGAVRAGLTLPSDAALDEGW</sequence>
<dbReference type="RefSeq" id="WP_034715767.1">
    <property type="nucleotide sequence ID" value="NZ_AWQS01000054.1"/>
</dbReference>
<evidence type="ECO:0000256" key="2">
    <source>
        <dbReference type="ARBA" id="ARBA00022801"/>
    </source>
</evidence>
<keyword evidence="4" id="KW-0067">ATP-binding</keyword>
<dbReference type="SMART" id="SM00885">
    <property type="entry name" value="D5_N"/>
    <property type="match status" value="1"/>
</dbReference>
<evidence type="ECO:0000256" key="5">
    <source>
        <dbReference type="SAM" id="MobiDB-lite"/>
    </source>
</evidence>
<dbReference type="Proteomes" id="UP000019494">
    <property type="component" value="Unassembled WGS sequence"/>
</dbReference>
<accession>W9GNB0</accession>
<dbReference type="InterPro" id="IPR006500">
    <property type="entry name" value="Helicase_put_C_phage/plasmid"/>
</dbReference>
<dbReference type="NCBIfam" id="TIGR01613">
    <property type="entry name" value="primase_Cterm"/>
    <property type="match status" value="1"/>
</dbReference>
<evidence type="ECO:0000256" key="1">
    <source>
        <dbReference type="ARBA" id="ARBA00022741"/>
    </source>
</evidence>
<dbReference type="PATRIC" id="fig|584657.3.peg.1772"/>
<keyword evidence="1" id="KW-0547">Nucleotide-binding</keyword>
<protein>
    <recommendedName>
        <fullName evidence="6">SF3 helicase domain-containing protein</fullName>
    </recommendedName>
</protein>
<evidence type="ECO:0000313" key="7">
    <source>
        <dbReference type="EMBL" id="EWT06318.1"/>
    </source>
</evidence>
<feature type="domain" description="SF3 helicase" evidence="6">
    <location>
        <begin position="183"/>
        <end position="343"/>
    </location>
</feature>
<dbReference type="InterPro" id="IPR014818">
    <property type="entry name" value="Phage/plasmid_primase_P4_C"/>
</dbReference>
<reference evidence="8" key="1">
    <citation type="submission" date="2013-08" db="EMBL/GenBank/DDBJ databases">
        <title>Intrasporangium oryzae NRRL B-24470.</title>
        <authorList>
            <person name="Liu H."/>
            <person name="Wang G."/>
        </authorList>
    </citation>
    <scope>NUCLEOTIDE SEQUENCE [LARGE SCALE GENOMIC DNA]</scope>
    <source>
        <strain evidence="8">Q5-1</strain>
    </source>
</reference>
<dbReference type="InterPro" id="IPR045455">
    <property type="entry name" value="NrS-1_pol-like_helicase"/>
</dbReference>
<feature type="compositionally biased region" description="Polar residues" evidence="5">
    <location>
        <begin position="1"/>
        <end position="10"/>
    </location>
</feature>
<dbReference type="PANTHER" id="PTHR35372:SF2">
    <property type="entry name" value="SF3 HELICASE DOMAIN-CONTAINING PROTEIN"/>
    <property type="match status" value="1"/>
</dbReference>
<keyword evidence="8" id="KW-1185">Reference proteome</keyword>
<evidence type="ECO:0000256" key="4">
    <source>
        <dbReference type="ARBA" id="ARBA00022840"/>
    </source>
</evidence>
<dbReference type="InterPro" id="IPR051620">
    <property type="entry name" value="ORF904-like_C"/>
</dbReference>
<dbReference type="InterPro" id="IPR027417">
    <property type="entry name" value="P-loop_NTPase"/>
</dbReference>
<comment type="caution">
    <text evidence="7">The sequence shown here is derived from an EMBL/GenBank/DDBJ whole genome shotgun (WGS) entry which is preliminary data.</text>
</comment>
<dbReference type="PANTHER" id="PTHR35372">
    <property type="entry name" value="ATP BINDING PROTEIN-RELATED"/>
    <property type="match status" value="1"/>
</dbReference>
<dbReference type="OrthoDB" id="9763644at2"/>